<accession>A0ACC1LPE4</accession>
<protein>
    <submittedName>
        <fullName evidence="1">Pre-mRNA-splicing factor syf1</fullName>
    </submittedName>
</protein>
<evidence type="ECO:0000313" key="1">
    <source>
        <dbReference type="EMBL" id="KAJ2812671.1"/>
    </source>
</evidence>
<dbReference type="EMBL" id="JANBUP010000176">
    <property type="protein sequence ID" value="KAJ2812671.1"/>
    <property type="molecule type" value="Genomic_DNA"/>
</dbReference>
<comment type="caution">
    <text evidence="1">The sequence shown here is derived from an EMBL/GenBank/DDBJ whole genome shotgun (WGS) entry which is preliminary data.</text>
</comment>
<gene>
    <name evidence="1" type="primary">SYF1</name>
    <name evidence="1" type="ORF">H4S07_001239</name>
</gene>
<reference evidence="1" key="1">
    <citation type="submission" date="2022-07" db="EMBL/GenBank/DDBJ databases">
        <title>Phylogenomic reconstructions and comparative analyses of Kickxellomycotina fungi.</title>
        <authorList>
            <person name="Reynolds N.K."/>
            <person name="Stajich J.E."/>
            <person name="Barry K."/>
            <person name="Grigoriev I.V."/>
            <person name="Crous P."/>
            <person name="Smith M.E."/>
        </authorList>
    </citation>
    <scope>NUCLEOTIDE SEQUENCE</scope>
    <source>
        <strain evidence="1">CBS 102833</strain>
    </source>
</reference>
<keyword evidence="2" id="KW-1185">Reference proteome</keyword>
<name>A0ACC1LPE4_9FUNG</name>
<evidence type="ECO:0000313" key="2">
    <source>
        <dbReference type="Proteomes" id="UP001140096"/>
    </source>
</evidence>
<dbReference type="Proteomes" id="UP001140096">
    <property type="component" value="Unassembled WGS sequence"/>
</dbReference>
<sequence>MDTQIDITDDDLRFEEEVSREPYRLKGWLRYIDHKRGSNAGGRPITVLFERALKRLPGSYKLWKQYLEHRLLLIHTKNALLAEDDYRRVTLCFERALLLLHKMPRIWLLYASLMTRQADVTAARRVFDRALRALPVTQHRRVWPAYLRFARRVGGIVAERVYARYVQMWPERTEEYITWCVAQGRWAEAARQLVAEIDSGRSGSAWARLAQIVGAQPEAVKELRVEAILRDGIARGRGAGELWAALAAHFVARGLVEQARDVYEEAVVKVDSVRDFAMVFDAYAAFEEAGVAAALESEAERVAKGDVSDDLMLDLKLLRLERLMDRRPFLASDVVLRQNPHSVAAWLKRVALWREKGDCELQLVATFEDAVKRVSPTKASGGTVAELWLAYAAHFGDRVKEYREVMDRAVAAPLSAKELADLFVAYAEWELARGSVEGARRVLTRATAHTKSLRVWALLIDVEEGAGSVAATRAAYDRVLELRIATPQTIVDYAGYLEEAGFFEDSFRVFERGIAAFGYPVAVDLWNVYLARFVKRYGGTKLERTRDLFEQALAACPPAYAQSIFLAYGRLEEEHGLARRALRVYERATQGVARERRLEMYLYYAAKTAELLGVPATRAVYERGIEELGDKDAVALILEYARAECRLAEIDRARALYAYAAPMGVEALWAVWHEFEVQHGNEDTFKEMLRVKRAAQARRTTDARFLAAAEVEKQEKQRAAEAAAVAAAAADKVDDSAHGPANPDALAIDDDDF</sequence>
<organism evidence="1 2">
    <name type="scientific">Coemansia furcata</name>
    <dbReference type="NCBI Taxonomy" id="417177"/>
    <lineage>
        <taxon>Eukaryota</taxon>
        <taxon>Fungi</taxon>
        <taxon>Fungi incertae sedis</taxon>
        <taxon>Zoopagomycota</taxon>
        <taxon>Kickxellomycotina</taxon>
        <taxon>Kickxellomycetes</taxon>
        <taxon>Kickxellales</taxon>
        <taxon>Kickxellaceae</taxon>
        <taxon>Coemansia</taxon>
    </lineage>
</organism>
<proteinExistence type="predicted"/>